<dbReference type="OrthoDB" id="9782798at2"/>
<gene>
    <name evidence="2" type="ORF">DZ860_10920</name>
</gene>
<dbReference type="AlphaFoldDB" id="A0A3A6QJT9"/>
<dbReference type="Proteomes" id="UP000273252">
    <property type="component" value="Unassembled WGS sequence"/>
</dbReference>
<dbReference type="InterPro" id="IPR011006">
    <property type="entry name" value="CheY-like_superfamily"/>
</dbReference>
<dbReference type="Gene3D" id="1.10.10.10">
    <property type="entry name" value="Winged helix-like DNA-binding domain superfamily/Winged helix DNA-binding domain"/>
    <property type="match status" value="1"/>
</dbReference>
<dbReference type="InterPro" id="IPR036388">
    <property type="entry name" value="WH-like_DNA-bd_sf"/>
</dbReference>
<protein>
    <submittedName>
        <fullName evidence="2">ANTAR domain-containing protein</fullName>
    </submittedName>
</protein>
<evidence type="ECO:0000259" key="1">
    <source>
        <dbReference type="PROSITE" id="PS50921"/>
    </source>
</evidence>
<dbReference type="EMBL" id="QVMU01000008">
    <property type="protein sequence ID" value="RJX71445.1"/>
    <property type="molecule type" value="Genomic_DNA"/>
</dbReference>
<name>A0A3A6QJT9_9VIBR</name>
<comment type="caution">
    <text evidence="2">The sequence shown here is derived from an EMBL/GenBank/DDBJ whole genome shotgun (WGS) entry which is preliminary data.</text>
</comment>
<feature type="domain" description="ANTAR" evidence="1">
    <location>
        <begin position="131"/>
        <end position="192"/>
    </location>
</feature>
<dbReference type="SMART" id="SM01012">
    <property type="entry name" value="ANTAR"/>
    <property type="match status" value="1"/>
</dbReference>
<dbReference type="PROSITE" id="PS50921">
    <property type="entry name" value="ANTAR"/>
    <property type="match status" value="1"/>
</dbReference>
<dbReference type="SUPFAM" id="SSF52172">
    <property type="entry name" value="CheY-like"/>
    <property type="match status" value="1"/>
</dbReference>
<accession>A0A3A6QJT9</accession>
<sequence length="199" mass="22549">MTKPTSKSPIIICSDKRDEQTRLADSLSNNTSQDQINDDTITCQLAQLEQQIQLNPNATVIVSWQHATAELRLIADFCRHKLIPLIIILRHLSVNNINKLPDNSGYVLVPSHDANALKPWLEHAKQVRQKWAQMESEIMTLTLKIEERKVVERAKGLLMKVHNVDEDHAYKALRNSAMQSSQTLTQVAKNLISTLELLA</sequence>
<keyword evidence="3" id="KW-1185">Reference proteome</keyword>
<proteinExistence type="predicted"/>
<dbReference type="InterPro" id="IPR005561">
    <property type="entry name" value="ANTAR"/>
</dbReference>
<reference evidence="2 3" key="1">
    <citation type="submission" date="2018-08" db="EMBL/GenBank/DDBJ databases">
        <title>Vibrio isolated from the Eastern China Marginal Seas.</title>
        <authorList>
            <person name="Li Y."/>
        </authorList>
    </citation>
    <scope>NUCLEOTIDE SEQUENCE [LARGE SCALE GENOMIC DNA]</scope>
    <source>
        <strain evidence="2 3">BEI233</strain>
    </source>
</reference>
<evidence type="ECO:0000313" key="3">
    <source>
        <dbReference type="Proteomes" id="UP000273252"/>
    </source>
</evidence>
<dbReference type="Pfam" id="PF03861">
    <property type="entry name" value="ANTAR"/>
    <property type="match status" value="1"/>
</dbReference>
<evidence type="ECO:0000313" key="2">
    <source>
        <dbReference type="EMBL" id="RJX71445.1"/>
    </source>
</evidence>
<dbReference type="GO" id="GO:0003723">
    <property type="term" value="F:RNA binding"/>
    <property type="evidence" value="ECO:0007669"/>
    <property type="project" value="InterPro"/>
</dbReference>
<organism evidence="2 3">
    <name type="scientific">Vibrio sinensis</name>
    <dbReference type="NCBI Taxonomy" id="2302434"/>
    <lineage>
        <taxon>Bacteria</taxon>
        <taxon>Pseudomonadati</taxon>
        <taxon>Pseudomonadota</taxon>
        <taxon>Gammaproteobacteria</taxon>
        <taxon>Vibrionales</taxon>
        <taxon>Vibrionaceae</taxon>
        <taxon>Vibrio</taxon>
    </lineage>
</organism>
<dbReference type="RefSeq" id="WP_120031167.1">
    <property type="nucleotide sequence ID" value="NZ_QVMU01000008.1"/>
</dbReference>